<keyword evidence="2" id="KW-1185">Reference proteome</keyword>
<organism evidence="1 2">
    <name type="scientific">Dichomitus squalens</name>
    <dbReference type="NCBI Taxonomy" id="114155"/>
    <lineage>
        <taxon>Eukaryota</taxon>
        <taxon>Fungi</taxon>
        <taxon>Dikarya</taxon>
        <taxon>Basidiomycota</taxon>
        <taxon>Agaricomycotina</taxon>
        <taxon>Agaricomycetes</taxon>
        <taxon>Polyporales</taxon>
        <taxon>Polyporaceae</taxon>
        <taxon>Dichomitus</taxon>
    </lineage>
</organism>
<dbReference type="Proteomes" id="UP000292082">
    <property type="component" value="Unassembled WGS sequence"/>
</dbReference>
<name>A0A4Q9PED5_9APHY</name>
<dbReference type="EMBL" id="ML145322">
    <property type="protein sequence ID" value="TBU51432.1"/>
    <property type="molecule type" value="Genomic_DNA"/>
</dbReference>
<sequence>MPSYFFRLFALSAIQVVVAGATTEPLAPKVVIVDLANALILIPEFDLLARNVTTFILRGGRHLPDEREIDAVSSTSPLFYPPPSPIVAFASFSVQVAMQHEADGRETPDWLPIGYWPPYISRAEAFEPDDALRQPERHSERAAVQLVYTSEPQYAAALGAPRVLACDTATSDAWCSGALLGGASENTTTSTNGTCEDGSVLGTLVRRVDFGRVVTMRTASDIDRPPPEVSTADDLNVCLTGVQVVRTCSGQ</sequence>
<dbReference type="Pfam" id="PF06516">
    <property type="entry name" value="NUP"/>
    <property type="match status" value="1"/>
</dbReference>
<evidence type="ECO:0000313" key="2">
    <source>
        <dbReference type="Proteomes" id="UP000292082"/>
    </source>
</evidence>
<dbReference type="PANTHER" id="PTHR38643">
    <property type="entry name" value="PURINE NUCLEOSIDE PERMEASE C285.05-RELATED"/>
    <property type="match status" value="1"/>
</dbReference>
<reference evidence="1 2" key="1">
    <citation type="submission" date="2019-01" db="EMBL/GenBank/DDBJ databases">
        <title>Draft genome sequences of three monokaryotic isolates of the white-rot basidiomycete fungus Dichomitus squalens.</title>
        <authorList>
            <consortium name="DOE Joint Genome Institute"/>
            <person name="Lopez S.C."/>
            <person name="Andreopoulos B."/>
            <person name="Pangilinan J."/>
            <person name="Lipzen A."/>
            <person name="Riley R."/>
            <person name="Ahrendt S."/>
            <person name="Ng V."/>
            <person name="Barry K."/>
            <person name="Daum C."/>
            <person name="Grigoriev I.V."/>
            <person name="Hilden K.S."/>
            <person name="Makela M.R."/>
            <person name="de Vries R.P."/>
        </authorList>
    </citation>
    <scope>NUCLEOTIDE SEQUENCE [LARGE SCALE GENOMIC DNA]</scope>
    <source>
        <strain evidence="1 2">CBS 464.89</strain>
    </source>
</reference>
<dbReference type="AlphaFoldDB" id="A0A4Q9PED5"/>
<dbReference type="InterPro" id="IPR009486">
    <property type="entry name" value="Pur_nuclsid_perm"/>
</dbReference>
<evidence type="ECO:0000313" key="1">
    <source>
        <dbReference type="EMBL" id="TBU51432.1"/>
    </source>
</evidence>
<dbReference type="GO" id="GO:0055085">
    <property type="term" value="P:transmembrane transport"/>
    <property type="evidence" value="ECO:0007669"/>
    <property type="project" value="InterPro"/>
</dbReference>
<protein>
    <submittedName>
        <fullName evidence="1">Uncharacterized protein</fullName>
    </submittedName>
</protein>
<gene>
    <name evidence="1" type="ORF">BD310DRAFT_953271</name>
</gene>
<dbReference type="STRING" id="114155.A0A4Q9PED5"/>
<accession>A0A4Q9PED5</accession>
<dbReference type="PANTHER" id="PTHR38643:SF1">
    <property type="entry name" value="PURINE NUCLEOSIDE PERMEASE C285.05-RELATED"/>
    <property type="match status" value="1"/>
</dbReference>
<dbReference type="GO" id="GO:0005783">
    <property type="term" value="C:endoplasmic reticulum"/>
    <property type="evidence" value="ECO:0007669"/>
    <property type="project" value="TreeGrafter"/>
</dbReference>
<proteinExistence type="predicted"/>